<keyword evidence="3" id="KW-1185">Reference proteome</keyword>
<proteinExistence type="predicted"/>
<feature type="compositionally biased region" description="Polar residues" evidence="1">
    <location>
        <begin position="74"/>
        <end position="92"/>
    </location>
</feature>
<gene>
    <name evidence="2" type="ORF">AAES_64933</name>
</gene>
<evidence type="ECO:0000256" key="1">
    <source>
        <dbReference type="SAM" id="MobiDB-lite"/>
    </source>
</evidence>
<accession>A0A0Q3TQT5</accession>
<evidence type="ECO:0000313" key="2">
    <source>
        <dbReference type="EMBL" id="KQK82918.1"/>
    </source>
</evidence>
<reference evidence="2 3" key="1">
    <citation type="submission" date="2015-10" db="EMBL/GenBank/DDBJ databases">
        <authorList>
            <person name="Gilbert D.G."/>
        </authorList>
    </citation>
    <scope>NUCLEOTIDE SEQUENCE [LARGE SCALE GENOMIC DNA]</scope>
    <source>
        <strain evidence="2">FVVF132</strain>
    </source>
</reference>
<feature type="region of interest" description="Disordered" evidence="1">
    <location>
        <begin position="56"/>
        <end position="92"/>
    </location>
</feature>
<dbReference type="AlphaFoldDB" id="A0A0Q3TQT5"/>
<name>A0A0Q3TQT5_AMAAE</name>
<evidence type="ECO:0000313" key="3">
    <source>
        <dbReference type="Proteomes" id="UP000051836"/>
    </source>
</evidence>
<protein>
    <submittedName>
        <fullName evidence="2">Uncharacterized protein</fullName>
    </submittedName>
</protein>
<dbReference type="Proteomes" id="UP000051836">
    <property type="component" value="Unassembled WGS sequence"/>
</dbReference>
<sequence>MGTRVSISDNFRAQFDAGIQAKKSTLVPCSSPGDQTMEVQDGQYHQEEFSCRDGISTFSEPHSLGKGPGILPQDKSQQKVSRQAALVTTSWE</sequence>
<comment type="caution">
    <text evidence="2">The sequence shown here is derived from an EMBL/GenBank/DDBJ whole genome shotgun (WGS) entry which is preliminary data.</text>
</comment>
<dbReference type="EMBL" id="LMAW01001670">
    <property type="protein sequence ID" value="KQK82918.1"/>
    <property type="molecule type" value="Genomic_DNA"/>
</dbReference>
<organism evidence="2 3">
    <name type="scientific">Amazona aestiva</name>
    <name type="common">Blue-fronted Amazon parrot</name>
    <dbReference type="NCBI Taxonomy" id="12930"/>
    <lineage>
        <taxon>Eukaryota</taxon>
        <taxon>Metazoa</taxon>
        <taxon>Chordata</taxon>
        <taxon>Craniata</taxon>
        <taxon>Vertebrata</taxon>
        <taxon>Euteleostomi</taxon>
        <taxon>Archelosauria</taxon>
        <taxon>Archosauria</taxon>
        <taxon>Dinosauria</taxon>
        <taxon>Saurischia</taxon>
        <taxon>Theropoda</taxon>
        <taxon>Coelurosauria</taxon>
        <taxon>Aves</taxon>
        <taxon>Neognathae</taxon>
        <taxon>Neoaves</taxon>
        <taxon>Telluraves</taxon>
        <taxon>Australaves</taxon>
        <taxon>Psittaciformes</taxon>
        <taxon>Psittacidae</taxon>
        <taxon>Amazona</taxon>
    </lineage>
</organism>